<evidence type="ECO:0000313" key="3">
    <source>
        <dbReference type="Proteomes" id="UP000197058"/>
    </source>
</evidence>
<feature type="transmembrane region" description="Helical" evidence="1">
    <location>
        <begin position="7"/>
        <end position="27"/>
    </location>
</feature>
<name>A0AAI8GU88_MAMSC</name>
<dbReference type="RefSeq" id="WP_058592433.1">
    <property type="nucleotide sequence ID" value="NZ_CP022046.2"/>
</dbReference>
<feature type="transmembrane region" description="Helical" evidence="1">
    <location>
        <begin position="33"/>
        <end position="57"/>
    </location>
</feature>
<dbReference type="Proteomes" id="UP000197058">
    <property type="component" value="Chromosome"/>
</dbReference>
<organism evidence="2 3">
    <name type="scientific">Mammaliicoccus sciuri</name>
    <name type="common">Staphylococcus sciuri</name>
    <dbReference type="NCBI Taxonomy" id="1296"/>
    <lineage>
        <taxon>Bacteria</taxon>
        <taxon>Bacillati</taxon>
        <taxon>Bacillota</taxon>
        <taxon>Bacilli</taxon>
        <taxon>Bacillales</taxon>
        <taxon>Staphylococcaceae</taxon>
        <taxon>Mammaliicoccus</taxon>
    </lineage>
</organism>
<sequence>MKHPKYILLSTLPIYILFFIQGFYVVIYKENPIARVIAVISMIIFTIMLTLLVLKVLDSGKQNKNRKIT</sequence>
<reference evidence="3" key="1">
    <citation type="submission" date="2017-06" db="EMBL/GenBank/DDBJ databases">
        <title>FDA dAtabase for Regulatory Grade micrObial Sequences (FDA-ARGOS): Supporting development and validation of Infectious Disease Dx tests.</title>
        <authorList>
            <person name="Goldberg B."/>
            <person name="Campos J."/>
            <person name="Tallon L."/>
            <person name="Sadzewicz L."/>
            <person name="Sengamalay N."/>
            <person name="Ott S."/>
            <person name="Godinez A."/>
            <person name="Nagaraj S."/>
            <person name="Vavikolanu K."/>
            <person name="Nadendla S."/>
            <person name="George J."/>
            <person name="Geyer C."/>
            <person name="Sichtig H."/>
        </authorList>
    </citation>
    <scope>NUCLEOTIDE SEQUENCE [LARGE SCALE GENOMIC DNA]</scope>
    <source>
        <strain evidence="3">FDAARGOS_285</strain>
    </source>
</reference>
<dbReference type="EMBL" id="CP022046">
    <property type="protein sequence ID" value="ASE34626.1"/>
    <property type="molecule type" value="Genomic_DNA"/>
</dbReference>
<keyword evidence="1" id="KW-1133">Transmembrane helix</keyword>
<proteinExistence type="predicted"/>
<evidence type="ECO:0000256" key="1">
    <source>
        <dbReference type="SAM" id="Phobius"/>
    </source>
</evidence>
<accession>A0AAI8GU88</accession>
<evidence type="ECO:0000313" key="2">
    <source>
        <dbReference type="EMBL" id="ASE34626.1"/>
    </source>
</evidence>
<dbReference type="AlphaFoldDB" id="A0AAI8GU88"/>
<keyword evidence="1" id="KW-0472">Membrane</keyword>
<keyword evidence="1" id="KW-0812">Transmembrane</keyword>
<gene>
    <name evidence="2" type="ORF">CEP64_08515</name>
</gene>
<protein>
    <submittedName>
        <fullName evidence="2">Uncharacterized protein</fullName>
    </submittedName>
</protein>
<dbReference type="KEGG" id="sscu:CEP64_08515"/>